<protein>
    <submittedName>
        <fullName evidence="7">FAD binding domain-containing protein</fullName>
    </submittedName>
</protein>
<dbReference type="GO" id="GO:0033765">
    <property type="term" value="F:steroid dehydrogenase activity, acting on the CH-CH group of donors"/>
    <property type="evidence" value="ECO:0007669"/>
    <property type="project" value="UniProtKB-ARBA"/>
</dbReference>
<evidence type="ECO:0000313" key="7">
    <source>
        <dbReference type="EMBL" id="TCO19647.1"/>
    </source>
</evidence>
<dbReference type="InterPro" id="IPR027477">
    <property type="entry name" value="Succ_DH/fumarate_Rdtase_cat_sf"/>
</dbReference>
<dbReference type="AlphaFoldDB" id="A0A4V2RYG6"/>
<evidence type="ECO:0000256" key="5">
    <source>
        <dbReference type="SAM" id="MobiDB-lite"/>
    </source>
</evidence>
<comment type="caution">
    <text evidence="7">The sequence shown here is derived from an EMBL/GenBank/DDBJ whole genome shotgun (WGS) entry which is preliminary data.</text>
</comment>
<dbReference type="GO" id="GO:0008202">
    <property type="term" value="P:steroid metabolic process"/>
    <property type="evidence" value="ECO:0007669"/>
    <property type="project" value="UniProtKB-ARBA"/>
</dbReference>
<keyword evidence="2" id="KW-0285">Flavoprotein</keyword>
<accession>A0A4V2RYG6</accession>
<dbReference type="InterPro" id="IPR050315">
    <property type="entry name" value="FAD-oxidoreductase_2"/>
</dbReference>
<name>A0A4V2RYG6_9ACTN</name>
<gene>
    <name evidence="7" type="ORF">EV652_11346</name>
</gene>
<reference evidence="7 8" key="1">
    <citation type="journal article" date="2015" name="Stand. Genomic Sci.">
        <title>Genomic Encyclopedia of Bacterial and Archaeal Type Strains, Phase III: the genomes of soil and plant-associated and newly described type strains.</title>
        <authorList>
            <person name="Whitman W.B."/>
            <person name="Woyke T."/>
            <person name="Klenk H.P."/>
            <person name="Zhou Y."/>
            <person name="Lilburn T.G."/>
            <person name="Beck B.J."/>
            <person name="De Vos P."/>
            <person name="Vandamme P."/>
            <person name="Eisen J.A."/>
            <person name="Garrity G."/>
            <person name="Hugenholtz P."/>
            <person name="Kyrpides N.C."/>
        </authorList>
    </citation>
    <scope>NUCLEOTIDE SEQUENCE [LARGE SCALE GENOMIC DNA]</scope>
    <source>
        <strain evidence="7 8">VKM Ac-2572</strain>
    </source>
</reference>
<dbReference type="PANTHER" id="PTHR43400">
    <property type="entry name" value="FUMARATE REDUCTASE"/>
    <property type="match status" value="1"/>
</dbReference>
<dbReference type="Gene3D" id="3.90.700.10">
    <property type="entry name" value="Succinate dehydrogenase/fumarate reductase flavoprotein, catalytic domain"/>
    <property type="match status" value="1"/>
</dbReference>
<dbReference type="Pfam" id="PF00890">
    <property type="entry name" value="FAD_binding_2"/>
    <property type="match status" value="1"/>
</dbReference>
<dbReference type="PANTHER" id="PTHR43400:SF10">
    <property type="entry name" value="3-OXOSTEROID 1-DEHYDROGENASE"/>
    <property type="match status" value="1"/>
</dbReference>
<organism evidence="7 8">
    <name type="scientific">Kribbella steppae</name>
    <dbReference type="NCBI Taxonomy" id="2512223"/>
    <lineage>
        <taxon>Bacteria</taxon>
        <taxon>Bacillati</taxon>
        <taxon>Actinomycetota</taxon>
        <taxon>Actinomycetes</taxon>
        <taxon>Propionibacteriales</taxon>
        <taxon>Kribbellaceae</taxon>
        <taxon>Kribbella</taxon>
    </lineage>
</organism>
<feature type="region of interest" description="Disordered" evidence="5">
    <location>
        <begin position="12"/>
        <end position="48"/>
    </location>
</feature>
<dbReference type="InterPro" id="IPR003953">
    <property type="entry name" value="FAD-dep_OxRdtase_2_FAD-bd"/>
</dbReference>
<evidence type="ECO:0000256" key="2">
    <source>
        <dbReference type="ARBA" id="ARBA00022630"/>
    </source>
</evidence>
<evidence type="ECO:0000259" key="6">
    <source>
        <dbReference type="Pfam" id="PF00890"/>
    </source>
</evidence>
<proteinExistence type="predicted"/>
<evidence type="ECO:0000313" key="8">
    <source>
        <dbReference type="Proteomes" id="UP000294508"/>
    </source>
</evidence>
<keyword evidence="3" id="KW-0274">FAD</keyword>
<dbReference type="SUPFAM" id="SSF51905">
    <property type="entry name" value="FAD/NAD(P)-binding domain"/>
    <property type="match status" value="1"/>
</dbReference>
<dbReference type="Gene3D" id="3.50.50.60">
    <property type="entry name" value="FAD/NAD(P)-binding domain"/>
    <property type="match status" value="1"/>
</dbReference>
<feature type="domain" description="FAD-dependent oxidoreductase 2 FAD-binding" evidence="6">
    <location>
        <begin position="132"/>
        <end position="196"/>
    </location>
</feature>
<sequence length="218" mass="22781">MINTGRNSLAILGVPSKCGSRPSRLRGRRPSSSRSRPDGVRSSHRRRSTVPRFDRYFGAFYPRLGKNSPDARFPAATAKARMGIAAVIGPVASRLAGRVARKNDPERVRSIVVGPLAKIIRPVLKSPKSSVLGPVDTAPYYALKVAASALGTVGGPKTDALGRALDTEGEVIPGLYAAGNAGGAPTKGFYGGVGATISLGLVFGYLAGREAARLQDDN</sequence>
<dbReference type="Proteomes" id="UP000294508">
    <property type="component" value="Unassembled WGS sequence"/>
</dbReference>
<comment type="cofactor">
    <cofactor evidence="1">
        <name>FAD</name>
        <dbReference type="ChEBI" id="CHEBI:57692"/>
    </cofactor>
</comment>
<evidence type="ECO:0000256" key="1">
    <source>
        <dbReference type="ARBA" id="ARBA00001974"/>
    </source>
</evidence>
<keyword evidence="8" id="KW-1185">Reference proteome</keyword>
<dbReference type="InterPro" id="IPR036188">
    <property type="entry name" value="FAD/NAD-bd_sf"/>
</dbReference>
<evidence type="ECO:0000256" key="4">
    <source>
        <dbReference type="ARBA" id="ARBA00023002"/>
    </source>
</evidence>
<dbReference type="EMBL" id="SLWN01000013">
    <property type="protein sequence ID" value="TCO19647.1"/>
    <property type="molecule type" value="Genomic_DNA"/>
</dbReference>
<evidence type="ECO:0000256" key="3">
    <source>
        <dbReference type="ARBA" id="ARBA00022827"/>
    </source>
</evidence>
<keyword evidence="4" id="KW-0560">Oxidoreductase</keyword>